<dbReference type="EMBL" id="BOMN01000122">
    <property type="protein sequence ID" value="GIE25503.1"/>
    <property type="molecule type" value="Genomic_DNA"/>
</dbReference>
<protein>
    <submittedName>
        <fullName evidence="1">Uncharacterized protein</fullName>
    </submittedName>
</protein>
<dbReference type="Proteomes" id="UP000603200">
    <property type="component" value="Unassembled WGS sequence"/>
</dbReference>
<comment type="caution">
    <text evidence="1">The sequence shown here is derived from an EMBL/GenBank/DDBJ whole genome shotgun (WGS) entry which is preliminary data.</text>
</comment>
<keyword evidence="2" id="KW-1185">Reference proteome</keyword>
<organism evidence="1 2">
    <name type="scientific">Winogradskya humida</name>
    <dbReference type="NCBI Taxonomy" id="113566"/>
    <lineage>
        <taxon>Bacteria</taxon>
        <taxon>Bacillati</taxon>
        <taxon>Actinomycetota</taxon>
        <taxon>Actinomycetes</taxon>
        <taxon>Micromonosporales</taxon>
        <taxon>Micromonosporaceae</taxon>
        <taxon>Winogradskya</taxon>
    </lineage>
</organism>
<sequence length="58" mass="5960">MLDADPDALALALAAGLGFAARAGAGWWTTALGVVTDPSDKKGPFRISFTGIEVRVIT</sequence>
<accession>A0ABQ4A3S5</accession>
<evidence type="ECO:0000313" key="1">
    <source>
        <dbReference type="EMBL" id="GIE25503.1"/>
    </source>
</evidence>
<dbReference type="RefSeq" id="WP_203842445.1">
    <property type="nucleotide sequence ID" value="NZ_BAAATV010000023.1"/>
</dbReference>
<reference evidence="1 2" key="1">
    <citation type="submission" date="2021-01" db="EMBL/GenBank/DDBJ databases">
        <title>Whole genome shotgun sequence of Actinoplanes humidus NBRC 14915.</title>
        <authorList>
            <person name="Komaki H."/>
            <person name="Tamura T."/>
        </authorList>
    </citation>
    <scope>NUCLEOTIDE SEQUENCE [LARGE SCALE GENOMIC DNA]</scope>
    <source>
        <strain evidence="1 2">NBRC 14915</strain>
    </source>
</reference>
<name>A0ABQ4A3S5_9ACTN</name>
<evidence type="ECO:0000313" key="2">
    <source>
        <dbReference type="Proteomes" id="UP000603200"/>
    </source>
</evidence>
<proteinExistence type="predicted"/>
<gene>
    <name evidence="1" type="ORF">Ahu01nite_086050</name>
</gene>